<feature type="domain" description="Peptidase M28" evidence="9">
    <location>
        <begin position="325"/>
        <end position="532"/>
    </location>
</feature>
<gene>
    <name evidence="10" type="ORF">EDC25_11420</name>
</gene>
<keyword evidence="3" id="KW-0479">Metal-binding</keyword>
<evidence type="ECO:0000256" key="2">
    <source>
        <dbReference type="ARBA" id="ARBA00022670"/>
    </source>
</evidence>
<dbReference type="PROSITE" id="PS51257">
    <property type="entry name" value="PROKAR_LIPOPROTEIN"/>
    <property type="match status" value="1"/>
</dbReference>
<feature type="signal peptide" evidence="8">
    <location>
        <begin position="1"/>
        <end position="22"/>
    </location>
</feature>
<feature type="compositionally biased region" description="Low complexity" evidence="7">
    <location>
        <begin position="25"/>
        <end position="38"/>
    </location>
</feature>
<evidence type="ECO:0000256" key="8">
    <source>
        <dbReference type="SAM" id="SignalP"/>
    </source>
</evidence>
<reference evidence="10 11" key="1">
    <citation type="submission" date="2019-03" db="EMBL/GenBank/DDBJ databases">
        <title>Genomic Encyclopedia of Type Strains, Phase IV (KMG-IV): sequencing the most valuable type-strain genomes for metagenomic binning, comparative biology and taxonomic classification.</title>
        <authorList>
            <person name="Goeker M."/>
        </authorList>
    </citation>
    <scope>NUCLEOTIDE SEQUENCE [LARGE SCALE GENOMIC DNA]</scope>
    <source>
        <strain evidence="10 11">DSM 21944</strain>
    </source>
</reference>
<dbReference type="InterPro" id="IPR046450">
    <property type="entry name" value="PA_dom_sf"/>
</dbReference>
<dbReference type="Proteomes" id="UP000294599">
    <property type="component" value="Unassembled WGS sequence"/>
</dbReference>
<feature type="region of interest" description="Disordered" evidence="7">
    <location>
        <begin position="25"/>
        <end position="49"/>
    </location>
</feature>
<keyword evidence="6" id="KW-0862">Zinc</keyword>
<proteinExistence type="predicted"/>
<name>A0A4R3LBK3_9GAMM</name>
<dbReference type="Pfam" id="PF04389">
    <property type="entry name" value="Peptidase_M28"/>
    <property type="match status" value="1"/>
</dbReference>
<dbReference type="InterPro" id="IPR007484">
    <property type="entry name" value="Peptidase_M28"/>
</dbReference>
<keyword evidence="5" id="KW-0378">Hydrolase</keyword>
<comment type="caution">
    <text evidence="10">The sequence shown here is derived from an EMBL/GenBank/DDBJ whole genome shotgun (WGS) entry which is preliminary data.</text>
</comment>
<dbReference type="GO" id="GO:0004177">
    <property type="term" value="F:aminopeptidase activity"/>
    <property type="evidence" value="ECO:0007669"/>
    <property type="project" value="UniProtKB-KW"/>
</dbReference>
<dbReference type="EMBL" id="SMAF01000014">
    <property type="protein sequence ID" value="TCS97169.1"/>
    <property type="molecule type" value="Genomic_DNA"/>
</dbReference>
<evidence type="ECO:0000259" key="9">
    <source>
        <dbReference type="Pfam" id="PF04389"/>
    </source>
</evidence>
<evidence type="ECO:0000256" key="4">
    <source>
        <dbReference type="ARBA" id="ARBA00022729"/>
    </source>
</evidence>
<evidence type="ECO:0000256" key="1">
    <source>
        <dbReference type="ARBA" id="ARBA00022438"/>
    </source>
</evidence>
<dbReference type="SUPFAM" id="SSF53187">
    <property type="entry name" value="Zn-dependent exopeptidases"/>
    <property type="match status" value="1"/>
</dbReference>
<evidence type="ECO:0000256" key="5">
    <source>
        <dbReference type="ARBA" id="ARBA00022801"/>
    </source>
</evidence>
<keyword evidence="2" id="KW-0645">Protease</keyword>
<dbReference type="SUPFAM" id="SSF52025">
    <property type="entry name" value="PA domain"/>
    <property type="match status" value="1"/>
</dbReference>
<keyword evidence="11" id="KW-1185">Reference proteome</keyword>
<accession>A0A4R3LBK3</accession>
<evidence type="ECO:0000313" key="10">
    <source>
        <dbReference type="EMBL" id="TCS97169.1"/>
    </source>
</evidence>
<dbReference type="InterPro" id="IPR045175">
    <property type="entry name" value="M28_fam"/>
</dbReference>
<keyword evidence="1" id="KW-0031">Aminopeptidase</keyword>
<protein>
    <submittedName>
        <fullName evidence="10">Zn-dependent M28 family amino/carboxypeptidase</fullName>
    </submittedName>
</protein>
<dbReference type="GO" id="GO:0004180">
    <property type="term" value="F:carboxypeptidase activity"/>
    <property type="evidence" value="ECO:0007669"/>
    <property type="project" value="UniProtKB-KW"/>
</dbReference>
<feature type="chain" id="PRO_5030099260" evidence="8">
    <location>
        <begin position="23"/>
        <end position="575"/>
    </location>
</feature>
<dbReference type="GO" id="GO:0046872">
    <property type="term" value="F:metal ion binding"/>
    <property type="evidence" value="ECO:0007669"/>
    <property type="project" value="UniProtKB-KW"/>
</dbReference>
<evidence type="ECO:0000256" key="3">
    <source>
        <dbReference type="ARBA" id="ARBA00022723"/>
    </source>
</evidence>
<evidence type="ECO:0000256" key="6">
    <source>
        <dbReference type="ARBA" id="ARBA00022833"/>
    </source>
</evidence>
<dbReference type="GO" id="GO:0008235">
    <property type="term" value="F:metalloexopeptidase activity"/>
    <property type="evidence" value="ECO:0007669"/>
    <property type="project" value="InterPro"/>
</dbReference>
<dbReference type="GO" id="GO:0006508">
    <property type="term" value="P:proteolysis"/>
    <property type="evidence" value="ECO:0007669"/>
    <property type="project" value="UniProtKB-KW"/>
</dbReference>
<dbReference type="OrthoDB" id="9778250at2"/>
<dbReference type="RefSeq" id="WP_123521170.1">
    <property type="nucleotide sequence ID" value="NZ_JBHLWF010000084.1"/>
</dbReference>
<evidence type="ECO:0000313" key="11">
    <source>
        <dbReference type="Proteomes" id="UP000294599"/>
    </source>
</evidence>
<dbReference type="PANTHER" id="PTHR12147:SF56">
    <property type="entry name" value="AMINOPEPTIDASE YDR415C-RELATED"/>
    <property type="match status" value="1"/>
</dbReference>
<dbReference type="AlphaFoldDB" id="A0A4R3LBK3"/>
<dbReference type="CDD" id="cd04821">
    <property type="entry name" value="PA_M28_1_2"/>
    <property type="match status" value="1"/>
</dbReference>
<organism evidence="10 11">
    <name type="scientific">Pseudofulvimonas gallinarii</name>
    <dbReference type="NCBI Taxonomy" id="634155"/>
    <lineage>
        <taxon>Bacteria</taxon>
        <taxon>Pseudomonadati</taxon>
        <taxon>Pseudomonadota</taxon>
        <taxon>Gammaproteobacteria</taxon>
        <taxon>Lysobacterales</taxon>
        <taxon>Rhodanobacteraceae</taxon>
        <taxon>Pseudofulvimonas</taxon>
    </lineage>
</organism>
<sequence>MRHPLIAAAIAAALLAGCQREAAPPQTAAPAPATPAATGDEASGSSHTFSQKITAEDFAEHVRTLSSDAFEGRGPGTNGERRTTAYLAEQLKRIGAKPGNGDSYFQPVPMVEITGSPETTLTFSFADSSTQTLAYGDDMVVGSRRTIPEASIANSEVVFVGYGINAPELGWNDYDGLDVAGKTVVVLVNDPDYDAAEGADMLFRGRAMTYYGRWTYKYEEAARQGAAAALLVHDTVPAAYGWDVVRNSWSGPQYDLPSSEDGSPKLMIEGWVTNDAAQALMSKAGQDLAALSAKAKQKGFTAVPLEGVTASSSIRNQIREATSNNVVGIIEGSERPDEYVLYMGHWDHLGRSFSAPGGDGIYNGAIDNATGVAGVLEIGEAFAASPPKRSVILLLVTLEESGLLGSRYYTEHPLFPLHKTAAVINLDAMSVIGPARDMTVVGFGNSSLDDLLVEALKPSQREARAEPTPENGFYFRSDHFNFAKKGVPALYAKGGPDHVEKGVEYGHAQAADYGQHRYHKPADEFDPSWDLRGVVEDLDVLFNVGNVIASGEDWPQWRPTSEFRAAGDGLAAQRQ</sequence>
<keyword evidence="4 8" id="KW-0732">Signal</keyword>
<evidence type="ECO:0000256" key="7">
    <source>
        <dbReference type="SAM" id="MobiDB-lite"/>
    </source>
</evidence>
<dbReference type="PANTHER" id="PTHR12147">
    <property type="entry name" value="METALLOPEPTIDASE M28 FAMILY MEMBER"/>
    <property type="match status" value="1"/>
</dbReference>
<keyword evidence="10" id="KW-0121">Carboxypeptidase</keyword>
<dbReference type="Gene3D" id="3.40.630.10">
    <property type="entry name" value="Zn peptidases"/>
    <property type="match status" value="2"/>
</dbReference>
<dbReference type="CDD" id="cd05660">
    <property type="entry name" value="M28_like_PA"/>
    <property type="match status" value="1"/>
</dbReference>